<dbReference type="SUPFAM" id="SSF54768">
    <property type="entry name" value="dsRNA-binding domain-like"/>
    <property type="match status" value="1"/>
</dbReference>
<comment type="similarity">
    <text evidence="2">Belongs to the ribonuclease III family.</text>
</comment>
<comment type="caution">
    <text evidence="13">The sequence shown here is derived from an EMBL/GenBank/DDBJ whole genome shotgun (WGS) entry which is preliminary data.</text>
</comment>
<evidence type="ECO:0000259" key="11">
    <source>
        <dbReference type="PROSITE" id="PS50137"/>
    </source>
</evidence>
<comment type="cofactor">
    <cofactor evidence="9">
        <name>Mg(2+)</name>
        <dbReference type="ChEBI" id="CHEBI:18420"/>
    </cofactor>
</comment>
<dbReference type="SUPFAM" id="SSF69065">
    <property type="entry name" value="RNase III domain-like"/>
    <property type="match status" value="1"/>
</dbReference>
<evidence type="ECO:0000256" key="4">
    <source>
        <dbReference type="ARBA" id="ARBA00022664"/>
    </source>
</evidence>
<organism evidence="13 14">
    <name type="scientific">Dialister invisus</name>
    <dbReference type="NCBI Taxonomy" id="218538"/>
    <lineage>
        <taxon>Bacteria</taxon>
        <taxon>Bacillati</taxon>
        <taxon>Bacillota</taxon>
        <taxon>Negativicutes</taxon>
        <taxon>Veillonellales</taxon>
        <taxon>Veillonellaceae</taxon>
        <taxon>Dialister</taxon>
    </lineage>
</organism>
<comment type="function">
    <text evidence="9">Digests double-stranded RNA. Involved in the processing of primary rRNA transcript to yield the immediate precursors to the large and small rRNAs (23S and 16S). Processes some mRNAs, and tRNAs when they are encoded in the rRNA operon. Processes pre-crRNA and tracrRNA of type II CRISPR loci if present in the organism.</text>
</comment>
<dbReference type="Proteomes" id="UP000757890">
    <property type="component" value="Unassembled WGS sequence"/>
</dbReference>
<evidence type="ECO:0000259" key="12">
    <source>
        <dbReference type="PROSITE" id="PS50142"/>
    </source>
</evidence>
<feature type="compositionally biased region" description="Basic and acidic residues" evidence="10">
    <location>
        <begin position="233"/>
        <end position="242"/>
    </location>
</feature>
<dbReference type="RefSeq" id="WP_276639060.1">
    <property type="nucleotide sequence ID" value="NZ_CATXUV010000003.1"/>
</dbReference>
<dbReference type="FunFam" id="1.10.1520.10:FF:000001">
    <property type="entry name" value="Ribonuclease 3"/>
    <property type="match status" value="1"/>
</dbReference>
<dbReference type="EMBL" id="JABZMK010000009">
    <property type="protein sequence ID" value="MBF1129040.1"/>
    <property type="molecule type" value="Genomic_DNA"/>
</dbReference>
<keyword evidence="9" id="KW-0479">Metal-binding</keyword>
<keyword evidence="7 9" id="KW-0378">Hydrolase</keyword>
<dbReference type="PROSITE" id="PS00517">
    <property type="entry name" value="RNASE_3_1"/>
    <property type="match status" value="1"/>
</dbReference>
<keyword evidence="4 9" id="KW-0507">mRNA processing</keyword>
<feature type="active site" evidence="9">
    <location>
        <position position="61"/>
    </location>
</feature>
<evidence type="ECO:0000313" key="14">
    <source>
        <dbReference type="Proteomes" id="UP000757890"/>
    </source>
</evidence>
<dbReference type="InterPro" id="IPR000999">
    <property type="entry name" value="RNase_III_dom"/>
</dbReference>
<keyword evidence="5 9" id="KW-0540">Nuclease</keyword>
<feature type="binding site" evidence="9">
    <location>
        <position position="57"/>
    </location>
    <ligand>
        <name>Mg(2+)</name>
        <dbReference type="ChEBI" id="CHEBI:18420"/>
    </ligand>
</feature>
<gene>
    <name evidence="9 13" type="primary">rnc</name>
    <name evidence="13" type="ORF">HXL70_03230</name>
</gene>
<keyword evidence="9" id="KW-0819">tRNA processing</keyword>
<comment type="subunit">
    <text evidence="9">Homodimer.</text>
</comment>
<dbReference type="InterPro" id="IPR014720">
    <property type="entry name" value="dsRBD_dom"/>
</dbReference>
<feature type="active site" evidence="9">
    <location>
        <position position="133"/>
    </location>
</feature>
<evidence type="ECO:0000256" key="2">
    <source>
        <dbReference type="ARBA" id="ARBA00010183"/>
    </source>
</evidence>
<accession>A0A930B9U4</accession>
<dbReference type="CDD" id="cd00593">
    <property type="entry name" value="RIBOc"/>
    <property type="match status" value="1"/>
</dbReference>
<dbReference type="SMART" id="SM00358">
    <property type="entry name" value="DSRM"/>
    <property type="match status" value="1"/>
</dbReference>
<dbReference type="GO" id="GO:0008033">
    <property type="term" value="P:tRNA processing"/>
    <property type="evidence" value="ECO:0007669"/>
    <property type="project" value="UniProtKB-KW"/>
</dbReference>
<dbReference type="PANTHER" id="PTHR11207:SF0">
    <property type="entry name" value="RIBONUCLEASE 3"/>
    <property type="match status" value="1"/>
</dbReference>
<evidence type="ECO:0000256" key="8">
    <source>
        <dbReference type="ARBA" id="ARBA00022884"/>
    </source>
</evidence>
<dbReference type="GO" id="GO:0019843">
    <property type="term" value="F:rRNA binding"/>
    <property type="evidence" value="ECO:0007669"/>
    <property type="project" value="UniProtKB-KW"/>
</dbReference>
<dbReference type="SMART" id="SM00535">
    <property type="entry name" value="RIBOc"/>
    <property type="match status" value="1"/>
</dbReference>
<dbReference type="CDD" id="cd10845">
    <property type="entry name" value="DSRM_RNAse_III_family"/>
    <property type="match status" value="1"/>
</dbReference>
<protein>
    <recommendedName>
        <fullName evidence="9">Ribonuclease 3</fullName>
        <ecNumber evidence="9">3.1.26.3</ecNumber>
    </recommendedName>
    <alternativeName>
        <fullName evidence="9">Ribonuclease III</fullName>
        <shortName evidence="9">RNase III</shortName>
    </alternativeName>
</protein>
<evidence type="ECO:0000256" key="6">
    <source>
        <dbReference type="ARBA" id="ARBA00022759"/>
    </source>
</evidence>
<dbReference type="GO" id="GO:0046872">
    <property type="term" value="F:metal ion binding"/>
    <property type="evidence" value="ECO:0007669"/>
    <property type="project" value="UniProtKB-KW"/>
</dbReference>
<feature type="binding site" evidence="9">
    <location>
        <position position="133"/>
    </location>
    <ligand>
        <name>Mg(2+)</name>
        <dbReference type="ChEBI" id="CHEBI:18420"/>
    </ligand>
</feature>
<comment type="subcellular location">
    <subcellularLocation>
        <location evidence="9">Cytoplasm</location>
    </subcellularLocation>
</comment>
<dbReference type="Pfam" id="PF00035">
    <property type="entry name" value="dsrm"/>
    <property type="match status" value="1"/>
</dbReference>
<reference evidence="13" key="1">
    <citation type="submission" date="2020-04" db="EMBL/GenBank/DDBJ databases">
        <title>Deep metagenomics examines the oral microbiome during advanced dental caries in children, revealing novel taxa and co-occurrences with host molecules.</title>
        <authorList>
            <person name="Baker J.L."/>
            <person name="Morton J.T."/>
            <person name="Dinis M."/>
            <person name="Alvarez R."/>
            <person name="Tran N.C."/>
            <person name="Knight R."/>
            <person name="Edlund A."/>
        </authorList>
    </citation>
    <scope>NUCLEOTIDE SEQUENCE</scope>
    <source>
        <strain evidence="13">JCVI_32_bin.14</strain>
    </source>
</reference>
<dbReference type="HAMAP" id="MF_00104">
    <property type="entry name" value="RNase_III"/>
    <property type="match status" value="1"/>
</dbReference>
<dbReference type="PROSITE" id="PS50137">
    <property type="entry name" value="DS_RBD"/>
    <property type="match status" value="1"/>
</dbReference>
<name>A0A930B9U4_9FIRM</name>
<keyword evidence="6 9" id="KW-0255">Endonuclease</keyword>
<evidence type="ECO:0000256" key="7">
    <source>
        <dbReference type="ARBA" id="ARBA00022801"/>
    </source>
</evidence>
<evidence type="ECO:0000256" key="9">
    <source>
        <dbReference type="HAMAP-Rule" id="MF_00104"/>
    </source>
</evidence>
<feature type="domain" description="DRBM" evidence="11">
    <location>
        <begin position="171"/>
        <end position="240"/>
    </location>
</feature>
<feature type="binding site" evidence="9">
    <location>
        <position position="130"/>
    </location>
    <ligand>
        <name>Mg(2+)</name>
        <dbReference type="ChEBI" id="CHEBI:18420"/>
    </ligand>
</feature>
<feature type="domain" description="RNase III" evidence="12">
    <location>
        <begin position="15"/>
        <end position="144"/>
    </location>
</feature>
<dbReference type="GO" id="GO:0006364">
    <property type="term" value="P:rRNA processing"/>
    <property type="evidence" value="ECO:0007669"/>
    <property type="project" value="UniProtKB-UniRule"/>
</dbReference>
<keyword evidence="9" id="KW-0963">Cytoplasm</keyword>
<keyword evidence="9" id="KW-0699">rRNA-binding</keyword>
<evidence type="ECO:0000313" key="13">
    <source>
        <dbReference type="EMBL" id="MBF1129040.1"/>
    </source>
</evidence>
<dbReference type="AlphaFoldDB" id="A0A930B9U4"/>
<dbReference type="GO" id="GO:0006397">
    <property type="term" value="P:mRNA processing"/>
    <property type="evidence" value="ECO:0007669"/>
    <property type="project" value="UniProtKB-UniRule"/>
</dbReference>
<dbReference type="GO" id="GO:0004525">
    <property type="term" value="F:ribonuclease III activity"/>
    <property type="evidence" value="ECO:0007669"/>
    <property type="project" value="UniProtKB-UniRule"/>
</dbReference>
<dbReference type="PANTHER" id="PTHR11207">
    <property type="entry name" value="RIBONUCLEASE III"/>
    <property type="match status" value="1"/>
</dbReference>
<dbReference type="PROSITE" id="PS50142">
    <property type="entry name" value="RNASE_3_2"/>
    <property type="match status" value="1"/>
</dbReference>
<dbReference type="Pfam" id="PF14622">
    <property type="entry name" value="Ribonucleas_3_3"/>
    <property type="match status" value="1"/>
</dbReference>
<dbReference type="InterPro" id="IPR036389">
    <property type="entry name" value="RNase_III_sf"/>
</dbReference>
<comment type="catalytic activity">
    <reaction evidence="1 9">
        <text>Endonucleolytic cleavage to 5'-phosphomonoester.</text>
        <dbReference type="EC" id="3.1.26.3"/>
    </reaction>
</comment>
<evidence type="ECO:0000256" key="5">
    <source>
        <dbReference type="ARBA" id="ARBA00022722"/>
    </source>
</evidence>
<dbReference type="Gene3D" id="3.30.160.20">
    <property type="match status" value="1"/>
</dbReference>
<dbReference type="GO" id="GO:0003725">
    <property type="term" value="F:double-stranded RNA binding"/>
    <property type="evidence" value="ECO:0007669"/>
    <property type="project" value="TreeGrafter"/>
</dbReference>
<keyword evidence="3 9" id="KW-0698">rRNA processing</keyword>
<keyword evidence="9" id="KW-0460">Magnesium</keyword>
<dbReference type="GO" id="GO:0010468">
    <property type="term" value="P:regulation of gene expression"/>
    <property type="evidence" value="ECO:0007669"/>
    <property type="project" value="TreeGrafter"/>
</dbReference>
<sequence length="249" mass="28104">MSRIERRKQERLDEVRRFAKESDIPVHNMELLNVALTHTSYANEHRNLKVHDNERLEFLGDAVLDLAVGDYLFRRFPEWPEGDLTRAKASVVCKPACAECAANFHVGDYMLLGRGEEMSGGRTRVSILGNAFESVIGAVYLDNGYEMAAKFILGHMQKFLDLVDQGIYDHDYKSDLQEIAQKNGDVDIRYEVVRDEGPDHDKTIWMELFINGKALGTGIGKNKKEAAQNAAKEAIERLHKGESVPPSPE</sequence>
<feature type="region of interest" description="Disordered" evidence="10">
    <location>
        <begin position="230"/>
        <end position="249"/>
    </location>
</feature>
<proteinExistence type="inferred from homology"/>
<dbReference type="NCBIfam" id="TIGR02191">
    <property type="entry name" value="RNaseIII"/>
    <property type="match status" value="1"/>
</dbReference>
<evidence type="ECO:0000256" key="3">
    <source>
        <dbReference type="ARBA" id="ARBA00022552"/>
    </source>
</evidence>
<keyword evidence="8 9" id="KW-0694">RNA-binding</keyword>
<evidence type="ECO:0000256" key="1">
    <source>
        <dbReference type="ARBA" id="ARBA00000109"/>
    </source>
</evidence>
<dbReference type="InterPro" id="IPR011907">
    <property type="entry name" value="RNase_III"/>
</dbReference>
<dbReference type="GO" id="GO:0005737">
    <property type="term" value="C:cytoplasm"/>
    <property type="evidence" value="ECO:0007669"/>
    <property type="project" value="UniProtKB-SubCell"/>
</dbReference>
<dbReference type="EC" id="3.1.26.3" evidence="9"/>
<evidence type="ECO:0000256" key="10">
    <source>
        <dbReference type="SAM" id="MobiDB-lite"/>
    </source>
</evidence>
<dbReference type="Gene3D" id="1.10.1520.10">
    <property type="entry name" value="Ribonuclease III domain"/>
    <property type="match status" value="1"/>
</dbReference>